<dbReference type="GeneID" id="28726898"/>
<gene>
    <name evidence="1" type="ORF">Malapachy_0506</name>
</gene>
<dbReference type="RefSeq" id="XP_017990514.1">
    <property type="nucleotide sequence ID" value="XM_018135023.1"/>
</dbReference>
<sequence>MFNFNPVSQQESPSVDMGCVQQQPMTTPLFSEDNMNPMLDQSLQTMNFLDAWSKVQGFASADRKDPPAALNLAADTPACAMPSPQDSLYSPFLDSATSILSSAETSPTTPALNTNFVLQQNLLANTGLIQPVMQISPMAGDLYTDPTSATFGSEQLTSPSPSFNMVESLKVPLQQQPVISSPQNTTFPMNTFLPNAQSNPSKMMVMPDLNFWSDYSLLV</sequence>
<protein>
    <submittedName>
        <fullName evidence="1">Uncharacterized protein</fullName>
    </submittedName>
</protein>
<evidence type="ECO:0000313" key="1">
    <source>
        <dbReference type="EMBL" id="KOS12882.1"/>
    </source>
</evidence>
<keyword evidence="2" id="KW-1185">Reference proteome</keyword>
<accession>A0A0M9VNA6</accession>
<name>A0A0M9VNA6_9BASI</name>
<proteinExistence type="predicted"/>
<reference evidence="1 2" key="1">
    <citation type="submission" date="2015-07" db="EMBL/GenBank/DDBJ databases">
        <title>Draft Genome Sequence of Malassezia furfur CBS1878 and Malassezia pachydermatis CBS1879.</title>
        <authorList>
            <person name="Triana S."/>
            <person name="Ohm R."/>
            <person name="Gonzalez A."/>
            <person name="DeCock H."/>
            <person name="Restrepo S."/>
            <person name="Celis A."/>
        </authorList>
    </citation>
    <scope>NUCLEOTIDE SEQUENCE [LARGE SCALE GENOMIC DNA]</scope>
    <source>
        <strain evidence="1 2">CBS 1879</strain>
    </source>
</reference>
<dbReference type="OrthoDB" id="2143914at2759"/>
<dbReference type="STRING" id="77020.A0A0M9VNA6"/>
<dbReference type="Proteomes" id="UP000037751">
    <property type="component" value="Unassembled WGS sequence"/>
</dbReference>
<evidence type="ECO:0000313" key="2">
    <source>
        <dbReference type="Proteomes" id="UP000037751"/>
    </source>
</evidence>
<dbReference type="VEuPathDB" id="FungiDB:Malapachy_0506"/>
<dbReference type="EMBL" id="LGAV01000008">
    <property type="protein sequence ID" value="KOS12882.1"/>
    <property type="molecule type" value="Genomic_DNA"/>
</dbReference>
<organism evidence="1 2">
    <name type="scientific">Malassezia pachydermatis</name>
    <dbReference type="NCBI Taxonomy" id="77020"/>
    <lineage>
        <taxon>Eukaryota</taxon>
        <taxon>Fungi</taxon>
        <taxon>Dikarya</taxon>
        <taxon>Basidiomycota</taxon>
        <taxon>Ustilaginomycotina</taxon>
        <taxon>Malasseziomycetes</taxon>
        <taxon>Malasseziales</taxon>
        <taxon>Malasseziaceae</taxon>
        <taxon>Malassezia</taxon>
    </lineage>
</organism>
<dbReference type="AlphaFoldDB" id="A0A0M9VNA6"/>
<comment type="caution">
    <text evidence="1">The sequence shown here is derived from an EMBL/GenBank/DDBJ whole genome shotgun (WGS) entry which is preliminary data.</text>
</comment>